<keyword evidence="4" id="KW-1185">Reference proteome</keyword>
<proteinExistence type="predicted"/>
<dbReference type="InterPro" id="IPR025310">
    <property type="entry name" value="DUF4164"/>
</dbReference>
<evidence type="ECO:0000313" key="4">
    <source>
        <dbReference type="Proteomes" id="UP001144323"/>
    </source>
</evidence>
<dbReference type="Proteomes" id="UP001144323">
    <property type="component" value="Unassembled WGS sequence"/>
</dbReference>
<evidence type="ECO:0000313" key="3">
    <source>
        <dbReference type="EMBL" id="GLI91032.1"/>
    </source>
</evidence>
<evidence type="ECO:0008006" key="5">
    <source>
        <dbReference type="Google" id="ProtNLM"/>
    </source>
</evidence>
<organism evidence="3 4">
    <name type="scientific">Methylocystis echinoides</name>
    <dbReference type="NCBI Taxonomy" id="29468"/>
    <lineage>
        <taxon>Bacteria</taxon>
        <taxon>Pseudomonadati</taxon>
        <taxon>Pseudomonadota</taxon>
        <taxon>Alphaproteobacteria</taxon>
        <taxon>Hyphomicrobiales</taxon>
        <taxon>Methylocystaceae</taxon>
        <taxon>Methylocystis</taxon>
    </lineage>
</organism>
<evidence type="ECO:0000256" key="2">
    <source>
        <dbReference type="SAM" id="MobiDB-lite"/>
    </source>
</evidence>
<comment type="caution">
    <text evidence="3">The sequence shown here is derived from an EMBL/GenBank/DDBJ whole genome shotgun (WGS) entry which is preliminary data.</text>
</comment>
<keyword evidence="1" id="KW-0175">Coiled coil</keyword>
<dbReference type="Pfam" id="PF13747">
    <property type="entry name" value="DUF4164"/>
    <property type="match status" value="1"/>
</dbReference>
<accession>A0A9W6GP91</accession>
<protein>
    <recommendedName>
        <fullName evidence="5">DUF4164 family protein</fullName>
    </recommendedName>
</protein>
<reference evidence="3" key="1">
    <citation type="journal article" date="2023" name="Int. J. Syst. Evol. Microbiol.">
        <title>Methylocystis iwaonis sp. nov., a type II methane-oxidizing bacterium from surface soil of a rice paddy field in Japan, and emended description of the genus Methylocystis (ex Whittenbury et al. 1970) Bowman et al. 1993.</title>
        <authorList>
            <person name="Kaise H."/>
            <person name="Sawadogo J.B."/>
            <person name="Alam M.S."/>
            <person name="Ueno C."/>
            <person name="Dianou D."/>
            <person name="Shinjo R."/>
            <person name="Asakawa S."/>
        </authorList>
    </citation>
    <scope>NUCLEOTIDE SEQUENCE</scope>
    <source>
        <strain evidence="3">LMG27198</strain>
    </source>
</reference>
<dbReference type="EMBL" id="BSEC01000001">
    <property type="protein sequence ID" value="GLI91032.1"/>
    <property type="molecule type" value="Genomic_DNA"/>
</dbReference>
<evidence type="ECO:0000256" key="1">
    <source>
        <dbReference type="SAM" id="Coils"/>
    </source>
</evidence>
<dbReference type="AlphaFoldDB" id="A0A9W6GP91"/>
<feature type="coiled-coil region" evidence="1">
    <location>
        <begin position="81"/>
        <end position="108"/>
    </location>
</feature>
<feature type="region of interest" description="Disordered" evidence="2">
    <location>
        <begin position="1"/>
        <end position="32"/>
    </location>
</feature>
<name>A0A9W6GP91_9HYPH</name>
<gene>
    <name evidence="3" type="ORF">LMG27198_00240</name>
</gene>
<sequence length="130" mass="14085">MLPRPDGESALGRPQFLPPREIGRDPAMTQSDEIPADRLDAALARLKAALDQLESVVAVRLEDDLSSAEMDEELAIMQDDRARLALELDDAVARLSGLEKTREEVLRRLDHAEAGVVAALESAGGGEEEV</sequence>